<organism evidence="2 3">
    <name type="scientific">Desulfofarcimen acetoxidans (strain ATCC 49208 / DSM 771 / KCTC 5769 / VKM B-1644 / 5575)</name>
    <name type="common">Desulfotomaculum acetoxidans</name>
    <dbReference type="NCBI Taxonomy" id="485916"/>
    <lineage>
        <taxon>Bacteria</taxon>
        <taxon>Bacillati</taxon>
        <taxon>Bacillota</taxon>
        <taxon>Clostridia</taxon>
        <taxon>Eubacteriales</taxon>
        <taxon>Peptococcaceae</taxon>
        <taxon>Desulfofarcimen</taxon>
    </lineage>
</organism>
<evidence type="ECO:0000313" key="3">
    <source>
        <dbReference type="Proteomes" id="UP000002217"/>
    </source>
</evidence>
<dbReference type="GO" id="GO:0005886">
    <property type="term" value="C:plasma membrane"/>
    <property type="evidence" value="ECO:0007669"/>
    <property type="project" value="TreeGrafter"/>
</dbReference>
<dbReference type="EMBL" id="CP001720">
    <property type="protein sequence ID" value="ACV62833.1"/>
    <property type="molecule type" value="Genomic_DNA"/>
</dbReference>
<feature type="transmembrane region" description="Helical" evidence="1">
    <location>
        <begin position="413"/>
        <end position="434"/>
    </location>
</feature>
<dbReference type="RefSeq" id="WP_015757538.1">
    <property type="nucleotide sequence ID" value="NC_013216.1"/>
</dbReference>
<proteinExistence type="predicted"/>
<dbReference type="OrthoDB" id="9769590at2"/>
<evidence type="ECO:0000313" key="2">
    <source>
        <dbReference type="EMBL" id="ACV62833.1"/>
    </source>
</evidence>
<dbReference type="HOGENOM" id="CLU_036718_2_1_9"/>
<dbReference type="PANTHER" id="PTHR38442:SF1">
    <property type="entry name" value="INNER MEMBRANE PROTEIN"/>
    <property type="match status" value="1"/>
</dbReference>
<keyword evidence="1" id="KW-1133">Transmembrane helix</keyword>
<keyword evidence="1" id="KW-0812">Transmembrane</keyword>
<dbReference type="Pfam" id="PF04286">
    <property type="entry name" value="DUF445"/>
    <property type="match status" value="1"/>
</dbReference>
<protein>
    <recommendedName>
        <fullName evidence="4">DUF445 domain-containing protein</fullName>
    </recommendedName>
</protein>
<sequence>MVYNKFANRILALSFAIFLAATFLKYYLGNLFIVNLIFFVMQAALVGGIADWFAVTALFRKPLGFPWHTAIIPSNREKLIDSLAGMIEEELLSTASIKNRLNRLHLVNMFIDWAEKQGSPYFIEIAAKFIQKIFDKIDIAKTAQYIESMIKENADRLDIGPLLKRLGTWLTEKGEDEKWLNLILDEMILIAEKPGTRDRIREIMEEIKDRRTQSLLSRALGKIAEITNTINLDDAAEALQFELLEVLRDLKNEGHPLRLRLKTIFSELPSKFDRNPSWSKTLNIWKKTIIERVDLGSILEVLINSAIKKVNQPLYGTEDGLAGNKQKPIDSEISSFVNWLIGQVNIFWQRLKQDSKNKDRLNKYFKKIIFQIIESEHKLIGNIVRETLSSLTNEDLNRFVEDKAGNDLQWIRVNGSLVGALVGLLIFLFLNLFYDPVVVPVIKSWLM</sequence>
<accession>C8VYF2</accession>
<dbReference type="Proteomes" id="UP000002217">
    <property type="component" value="Chromosome"/>
</dbReference>
<reference evidence="2 3" key="1">
    <citation type="journal article" date="2009" name="Stand. Genomic Sci.">
        <title>Complete genome sequence of Desulfotomaculum acetoxidans type strain (5575).</title>
        <authorList>
            <person name="Spring S."/>
            <person name="Lapidus A."/>
            <person name="Schroder M."/>
            <person name="Gleim D."/>
            <person name="Sims D."/>
            <person name="Meincke L."/>
            <person name="Glavina Del Rio T."/>
            <person name="Tice H."/>
            <person name="Copeland A."/>
            <person name="Cheng J.F."/>
            <person name="Lucas S."/>
            <person name="Chen F."/>
            <person name="Nolan M."/>
            <person name="Bruce D."/>
            <person name="Goodwin L."/>
            <person name="Pitluck S."/>
            <person name="Ivanova N."/>
            <person name="Mavromatis K."/>
            <person name="Mikhailova N."/>
            <person name="Pati A."/>
            <person name="Chen A."/>
            <person name="Palaniappan K."/>
            <person name="Land M."/>
            <person name="Hauser L."/>
            <person name="Chang Y.J."/>
            <person name="Jeffries C.D."/>
            <person name="Chain P."/>
            <person name="Saunders E."/>
            <person name="Brettin T."/>
            <person name="Detter J.C."/>
            <person name="Goker M."/>
            <person name="Bristow J."/>
            <person name="Eisen J.A."/>
            <person name="Markowitz V."/>
            <person name="Hugenholtz P."/>
            <person name="Kyrpides N.C."/>
            <person name="Klenk H.P."/>
            <person name="Han C."/>
        </authorList>
    </citation>
    <scope>NUCLEOTIDE SEQUENCE [LARGE SCALE GENOMIC DNA]</scope>
    <source>
        <strain evidence="3">ATCC 49208 / DSM 771 / VKM B-1644</strain>
    </source>
</reference>
<name>C8VYF2_DESAS</name>
<dbReference type="eggNOG" id="COG2733">
    <property type="taxonomic scope" value="Bacteria"/>
</dbReference>
<feature type="transmembrane region" description="Helical" evidence="1">
    <location>
        <begin position="33"/>
        <end position="59"/>
    </location>
</feature>
<gene>
    <name evidence="2" type="ordered locus">Dtox_1998</name>
</gene>
<feature type="transmembrane region" description="Helical" evidence="1">
    <location>
        <begin position="7"/>
        <end position="27"/>
    </location>
</feature>
<evidence type="ECO:0000256" key="1">
    <source>
        <dbReference type="SAM" id="Phobius"/>
    </source>
</evidence>
<keyword evidence="1" id="KW-0472">Membrane</keyword>
<dbReference type="PANTHER" id="PTHR38442">
    <property type="entry name" value="INNER MEMBRANE PROTEIN-RELATED"/>
    <property type="match status" value="1"/>
</dbReference>
<evidence type="ECO:0008006" key="4">
    <source>
        <dbReference type="Google" id="ProtNLM"/>
    </source>
</evidence>
<dbReference type="InterPro" id="IPR007383">
    <property type="entry name" value="DUF445"/>
</dbReference>
<dbReference type="STRING" id="485916.Dtox_1998"/>
<dbReference type="KEGG" id="dae:Dtox_1998"/>
<keyword evidence="3" id="KW-1185">Reference proteome</keyword>
<dbReference type="AlphaFoldDB" id="C8VYF2"/>